<dbReference type="Gene3D" id="1.50.10.20">
    <property type="match status" value="1"/>
</dbReference>
<evidence type="ECO:0000313" key="1">
    <source>
        <dbReference type="EMBL" id="SET18110.1"/>
    </source>
</evidence>
<dbReference type="AlphaFoldDB" id="A0A1I0CGN6"/>
<protein>
    <recommendedName>
        <fullName evidence="3">Prenyltransferase and squalene oxidase repeat-containing protein</fullName>
    </recommendedName>
</protein>
<proteinExistence type="predicted"/>
<name>A0A1I0CGN6_9BACI</name>
<keyword evidence="2" id="KW-1185">Reference proteome</keyword>
<reference evidence="1 2" key="1">
    <citation type="submission" date="2016-10" db="EMBL/GenBank/DDBJ databases">
        <authorList>
            <person name="de Groot N.N."/>
        </authorList>
    </citation>
    <scope>NUCLEOTIDE SEQUENCE [LARGE SCALE GENOMIC DNA]</scope>
    <source>
        <strain evidence="1 2">IBRC-M 10780</strain>
    </source>
</reference>
<sequence>MDETKCKTIGSCKVGVLFEQESSDKVRTYLATFQNKDGGFGHGIEPDFWLPNSSPMSTWTAGQILLEIDADPNDEIVSSMVSYLTNTAQAETGMWSSVLPENNNYPHAPWWHWEDGVQRNWMFNPGVELAAFLVHWSEEGSEPAATGWHSIEQAVQHVMNTEQMDAHEVNNFQQFLKIISSYATTFHTKIRYSFEDVTMKVLELVEQCMEINVSAWGTGYKALPLDLIDSPNHPLYEKYSEVIEENINFYWNQLSEEGIWDISWSWGNYPEDFPVARRYWQGVLAVNRYKILKNFDCV</sequence>
<gene>
    <name evidence="1" type="ORF">SAMN05216389_106197</name>
</gene>
<dbReference type="EMBL" id="FOHE01000006">
    <property type="protein sequence ID" value="SET18110.1"/>
    <property type="molecule type" value="Genomic_DNA"/>
</dbReference>
<dbReference type="InterPro" id="IPR008930">
    <property type="entry name" value="Terpenoid_cyclase/PrenylTrfase"/>
</dbReference>
<organism evidence="1 2">
    <name type="scientific">Oceanobacillus limi</name>
    <dbReference type="NCBI Taxonomy" id="930131"/>
    <lineage>
        <taxon>Bacteria</taxon>
        <taxon>Bacillati</taxon>
        <taxon>Bacillota</taxon>
        <taxon>Bacilli</taxon>
        <taxon>Bacillales</taxon>
        <taxon>Bacillaceae</taxon>
        <taxon>Oceanobacillus</taxon>
    </lineage>
</organism>
<dbReference type="Proteomes" id="UP000198618">
    <property type="component" value="Unassembled WGS sequence"/>
</dbReference>
<dbReference type="STRING" id="930131.SAMN05216389_106197"/>
<dbReference type="SUPFAM" id="SSF48239">
    <property type="entry name" value="Terpenoid cyclases/Protein prenyltransferases"/>
    <property type="match status" value="1"/>
</dbReference>
<accession>A0A1I0CGN6</accession>
<evidence type="ECO:0008006" key="3">
    <source>
        <dbReference type="Google" id="ProtNLM"/>
    </source>
</evidence>
<evidence type="ECO:0000313" key="2">
    <source>
        <dbReference type="Proteomes" id="UP000198618"/>
    </source>
</evidence>